<dbReference type="Gene3D" id="1.10.10.60">
    <property type="entry name" value="Homeodomain-like"/>
    <property type="match status" value="1"/>
</dbReference>
<proteinExistence type="predicted"/>
<evidence type="ECO:0000259" key="2">
    <source>
        <dbReference type="Pfam" id="PF13837"/>
    </source>
</evidence>
<dbReference type="EMBL" id="AP029265">
    <property type="protein sequence ID" value="BFF97810.1"/>
    <property type="molecule type" value="Genomic_DNA"/>
</dbReference>
<reference evidence="3 4" key="1">
    <citation type="submission" date="2024-02" db="EMBL/GenBank/DDBJ databases">
        <title>A chromosome-level genome assembly of Drosophila madeirensis, a fruit fly species endemic to Madeira island.</title>
        <authorList>
            <person name="Tomihara K."/>
            <person name="Llopart A."/>
            <person name="Yamamoto D."/>
        </authorList>
    </citation>
    <scope>NUCLEOTIDE SEQUENCE [LARGE SCALE GENOMIC DNA]</scope>
    <source>
        <strain evidence="3 4">RF1</strain>
    </source>
</reference>
<dbReference type="GO" id="GO:0016604">
    <property type="term" value="C:nuclear body"/>
    <property type="evidence" value="ECO:0007669"/>
    <property type="project" value="TreeGrafter"/>
</dbReference>
<dbReference type="AlphaFoldDB" id="A0AAU9FQE9"/>
<sequence length="374" mass="43243">MNSKRHSTPVLRSRAINGGPISAARNDQKNHERHRTRSKLTTSKRAAPETEYEEEMSDEDPLAGETEAETLEEPPAKRPLFQLLNDEDPVISMPTVNSRDNETAEKTFLHAPKDECIWQINSMKSSVTKKPSKPNRPSPTKTLTRQRFIWSSEATNRLLQLWEENLNQFRGKKKNTEIYKEMQRQMRDCGAPSQVEINTKMDNLARKYRGEAEKVRETGVPSQWLLFHTIQKLLIGTKSVNVFEDIMFEKNGETNLASDDNSCLGSPASSYKNGQQEEDEMEDENPQEDTFSHKYDQEDPDELTEDQYERNTSPSEFESELNVKESISERLLEIEEEKLSIEREKLNVMKAAVRELSLFHKDILKHLNQNKQIT</sequence>
<feature type="compositionally biased region" description="Polar residues" evidence="1">
    <location>
        <begin position="254"/>
        <end position="274"/>
    </location>
</feature>
<feature type="compositionally biased region" description="Acidic residues" evidence="1">
    <location>
        <begin position="50"/>
        <end position="72"/>
    </location>
</feature>
<dbReference type="Proteomes" id="UP001500889">
    <property type="component" value="Chromosome J"/>
</dbReference>
<evidence type="ECO:0000313" key="3">
    <source>
        <dbReference type="EMBL" id="BFF97810.1"/>
    </source>
</evidence>
<keyword evidence="4" id="KW-1185">Reference proteome</keyword>
<dbReference type="PANTHER" id="PTHR22666:SF3">
    <property type="entry name" value="MYB_SANT-LIKE DNA-BINDING DOMAIN-CONTAINING PROTEIN 1"/>
    <property type="match status" value="1"/>
</dbReference>
<dbReference type="InterPro" id="IPR044822">
    <property type="entry name" value="Myb_DNA-bind_4"/>
</dbReference>
<feature type="region of interest" description="Disordered" evidence="1">
    <location>
        <begin position="254"/>
        <end position="322"/>
    </location>
</feature>
<dbReference type="InterPro" id="IPR026095">
    <property type="entry name" value="Myb/SANT-like_DNA-bd_dom_prot"/>
</dbReference>
<feature type="compositionally biased region" description="Acidic residues" evidence="1">
    <location>
        <begin position="276"/>
        <end position="287"/>
    </location>
</feature>
<name>A0AAU9FQE9_DROMD</name>
<protein>
    <recommendedName>
        <fullName evidence="2">Myb/SANT-like DNA-binding domain-containing protein</fullName>
    </recommendedName>
</protein>
<organism evidence="3 4">
    <name type="scientific">Drosophila madeirensis</name>
    <name type="common">Fruit fly</name>
    <dbReference type="NCBI Taxonomy" id="30013"/>
    <lineage>
        <taxon>Eukaryota</taxon>
        <taxon>Metazoa</taxon>
        <taxon>Ecdysozoa</taxon>
        <taxon>Arthropoda</taxon>
        <taxon>Hexapoda</taxon>
        <taxon>Insecta</taxon>
        <taxon>Pterygota</taxon>
        <taxon>Neoptera</taxon>
        <taxon>Endopterygota</taxon>
        <taxon>Diptera</taxon>
        <taxon>Brachycera</taxon>
        <taxon>Muscomorpha</taxon>
        <taxon>Ephydroidea</taxon>
        <taxon>Drosophilidae</taxon>
        <taxon>Drosophila</taxon>
        <taxon>Sophophora</taxon>
    </lineage>
</organism>
<gene>
    <name evidence="3" type="ORF">DMAD_06142</name>
</gene>
<evidence type="ECO:0000313" key="4">
    <source>
        <dbReference type="Proteomes" id="UP001500889"/>
    </source>
</evidence>
<dbReference type="Pfam" id="PF13837">
    <property type="entry name" value="Myb_DNA-bind_4"/>
    <property type="match status" value="1"/>
</dbReference>
<evidence type="ECO:0000256" key="1">
    <source>
        <dbReference type="SAM" id="MobiDB-lite"/>
    </source>
</evidence>
<dbReference type="PANTHER" id="PTHR22666">
    <property type="entry name" value="MYB_SANT-LIKE DNA-BINDING DOMAIN-CONTAINING PROTEIN 1"/>
    <property type="match status" value="1"/>
</dbReference>
<feature type="region of interest" description="Disordered" evidence="1">
    <location>
        <begin position="1"/>
        <end position="74"/>
    </location>
</feature>
<accession>A0AAU9FQE9</accession>
<dbReference type="GO" id="GO:0045893">
    <property type="term" value="P:positive regulation of DNA-templated transcription"/>
    <property type="evidence" value="ECO:0007669"/>
    <property type="project" value="TreeGrafter"/>
</dbReference>
<feature type="domain" description="Myb/SANT-like DNA-binding" evidence="2">
    <location>
        <begin position="149"/>
        <end position="233"/>
    </location>
</feature>